<dbReference type="SUPFAM" id="SSF56204">
    <property type="entry name" value="Hect, E3 ligase catalytic domain"/>
    <property type="match status" value="1"/>
</dbReference>
<dbReference type="InterPro" id="IPR025527">
    <property type="entry name" value="HUWE1/Rev1_UBM"/>
</dbReference>
<dbReference type="InterPro" id="IPR035983">
    <property type="entry name" value="Hect_E3_ubiquitin_ligase"/>
</dbReference>
<dbReference type="Gene3D" id="3.30.2160.10">
    <property type="entry name" value="Hect, E3 ligase catalytic domain"/>
    <property type="match status" value="1"/>
</dbReference>
<evidence type="ECO:0000259" key="14">
    <source>
        <dbReference type="PROSITE" id="PS50237"/>
    </source>
</evidence>
<feature type="region of interest" description="Disordered" evidence="13">
    <location>
        <begin position="2265"/>
        <end position="2318"/>
    </location>
</feature>
<gene>
    <name evidence="15" type="ORF">FOB60_001170</name>
</gene>
<comment type="subcellular location">
    <subcellularLocation>
        <location evidence="2">Nucleus</location>
    </subcellularLocation>
</comment>
<dbReference type="EC" id="2.3.2.26" evidence="4"/>
<dbReference type="SMART" id="SM00119">
    <property type="entry name" value="HECTc"/>
    <property type="match status" value="1"/>
</dbReference>
<evidence type="ECO:0000256" key="11">
    <source>
        <dbReference type="ARBA" id="ARBA00076267"/>
    </source>
</evidence>
<evidence type="ECO:0000256" key="8">
    <source>
        <dbReference type="ARBA" id="ARBA00022816"/>
    </source>
</evidence>
<feature type="region of interest" description="Disordered" evidence="13">
    <location>
        <begin position="1951"/>
        <end position="2114"/>
    </location>
</feature>
<dbReference type="PANTHER" id="PTHR11254">
    <property type="entry name" value="HECT DOMAIN UBIQUITIN-PROTEIN LIGASE"/>
    <property type="match status" value="1"/>
</dbReference>
<dbReference type="EMBL" id="JABWAB010000001">
    <property type="protein sequence ID" value="KAF6059588.1"/>
    <property type="molecule type" value="Genomic_DNA"/>
</dbReference>
<feature type="compositionally biased region" description="Acidic residues" evidence="13">
    <location>
        <begin position="1962"/>
        <end position="2003"/>
    </location>
</feature>
<feature type="compositionally biased region" description="Polar residues" evidence="13">
    <location>
        <begin position="1613"/>
        <end position="1622"/>
    </location>
</feature>
<evidence type="ECO:0000256" key="4">
    <source>
        <dbReference type="ARBA" id="ARBA00012485"/>
    </source>
</evidence>
<feature type="compositionally biased region" description="Low complexity" evidence="13">
    <location>
        <begin position="1951"/>
        <end position="1961"/>
    </location>
</feature>
<dbReference type="Proteomes" id="UP000590412">
    <property type="component" value="Unassembled WGS sequence"/>
</dbReference>
<dbReference type="FunFam" id="3.30.2410.10:FF:000004">
    <property type="entry name" value="E3 ubiquitin-protein ligase HUWE1, variant"/>
    <property type="match status" value="1"/>
</dbReference>
<dbReference type="GO" id="GO:0005737">
    <property type="term" value="C:cytoplasm"/>
    <property type="evidence" value="ECO:0007669"/>
    <property type="project" value="TreeGrafter"/>
</dbReference>
<dbReference type="Gene3D" id="3.90.1750.10">
    <property type="entry name" value="Hect, E3 ligase catalytic domains"/>
    <property type="match status" value="1"/>
</dbReference>
<dbReference type="PANTHER" id="PTHR11254:SF67">
    <property type="entry name" value="E3 UBIQUITIN-PROTEIN LIGASE HUWE1"/>
    <property type="match status" value="1"/>
</dbReference>
<evidence type="ECO:0000256" key="3">
    <source>
        <dbReference type="ARBA" id="ARBA00004906"/>
    </source>
</evidence>
<evidence type="ECO:0000256" key="7">
    <source>
        <dbReference type="ARBA" id="ARBA00022786"/>
    </source>
</evidence>
<keyword evidence="7 12" id="KW-0833">Ubl conjugation pathway</keyword>
<keyword evidence="9" id="KW-0539">Nucleus</keyword>
<feature type="compositionally biased region" description="Acidic residues" evidence="13">
    <location>
        <begin position="1893"/>
        <end position="1915"/>
    </location>
</feature>
<dbReference type="Pfam" id="PF00632">
    <property type="entry name" value="HECT"/>
    <property type="match status" value="1"/>
</dbReference>
<feature type="active site" description="Glycyl thioester intermediate" evidence="12">
    <location>
        <position position="3220"/>
    </location>
</feature>
<dbReference type="Pfam" id="PF14377">
    <property type="entry name" value="UBM"/>
    <property type="match status" value="2"/>
</dbReference>
<comment type="similarity">
    <text evidence="10">Belongs to the UPL family. TOM1/PTR1 subfamily.</text>
</comment>
<evidence type="ECO:0000256" key="2">
    <source>
        <dbReference type="ARBA" id="ARBA00004123"/>
    </source>
</evidence>
<dbReference type="InterPro" id="IPR000569">
    <property type="entry name" value="HECT_dom"/>
</dbReference>
<evidence type="ECO:0000256" key="9">
    <source>
        <dbReference type="ARBA" id="ARBA00023242"/>
    </source>
</evidence>
<reference evidence="15" key="1">
    <citation type="submission" date="2020-03" db="EMBL/GenBank/DDBJ databases">
        <title>FDA dAtabase for Regulatory Grade micrObial Sequences (FDA-ARGOS): Supporting development and validation of Infectious Disease Dx tests.</title>
        <authorList>
            <person name="Campos J."/>
            <person name="Goldberg B."/>
            <person name="Tallon L."/>
            <person name="Sadzewicz L."/>
            <person name="Vavikolanu K."/>
            <person name="Mehta A."/>
            <person name="Aluvathingal J."/>
            <person name="Nadendla S."/>
            <person name="Nandy P."/>
            <person name="Geyer C."/>
            <person name="Yan Y."/>
            <person name="Sichtig H."/>
        </authorList>
    </citation>
    <scope>NUCLEOTIDE SEQUENCE [LARGE SCALE GENOMIC DNA]</scope>
    <source>
        <strain evidence="15">FDAARGOS_652</strain>
    </source>
</reference>
<evidence type="ECO:0000256" key="13">
    <source>
        <dbReference type="SAM" id="MobiDB-lite"/>
    </source>
</evidence>
<dbReference type="GO" id="GO:0061630">
    <property type="term" value="F:ubiquitin protein ligase activity"/>
    <property type="evidence" value="ECO:0007669"/>
    <property type="project" value="UniProtKB-EC"/>
</dbReference>
<feature type="compositionally biased region" description="Acidic residues" evidence="13">
    <location>
        <begin position="2044"/>
        <end position="2073"/>
    </location>
</feature>
<dbReference type="Pfam" id="PF06012">
    <property type="entry name" value="DUF908"/>
    <property type="match status" value="1"/>
</dbReference>
<dbReference type="FunFam" id="3.90.1750.10:FF:000003">
    <property type="entry name" value="E3 ubiquitin-protein ligase UPL1"/>
    <property type="match status" value="1"/>
</dbReference>
<keyword evidence="6" id="KW-0808">Transferase</keyword>
<feature type="compositionally biased region" description="Basic and acidic residues" evidence="13">
    <location>
        <begin position="2265"/>
        <end position="2302"/>
    </location>
</feature>
<dbReference type="Gene3D" id="3.30.2410.10">
    <property type="entry name" value="Hect, E3 ligase catalytic domain"/>
    <property type="match status" value="1"/>
</dbReference>
<feature type="compositionally biased region" description="Low complexity" evidence="13">
    <location>
        <begin position="2422"/>
        <end position="2433"/>
    </location>
</feature>
<evidence type="ECO:0000313" key="16">
    <source>
        <dbReference type="Proteomes" id="UP000590412"/>
    </source>
</evidence>
<evidence type="ECO:0000256" key="12">
    <source>
        <dbReference type="PROSITE-ProRule" id="PRU00104"/>
    </source>
</evidence>
<comment type="catalytic activity">
    <reaction evidence="1">
        <text>S-ubiquitinyl-[E2 ubiquitin-conjugating enzyme]-L-cysteine + [acceptor protein]-L-lysine = [E2 ubiquitin-conjugating enzyme]-L-cysteine + N(6)-ubiquitinyl-[acceptor protein]-L-lysine.</text>
        <dbReference type="EC" id="2.3.2.26"/>
    </reaction>
</comment>
<dbReference type="FunFam" id="3.30.2160.10:FF:000001">
    <property type="entry name" value="E3 ubiquitin-protein ligase NEDD4-like"/>
    <property type="match status" value="1"/>
</dbReference>
<proteinExistence type="inferred from homology"/>
<feature type="region of interest" description="Disordered" evidence="13">
    <location>
        <begin position="1891"/>
        <end position="1939"/>
    </location>
</feature>
<dbReference type="PROSITE" id="PS50237">
    <property type="entry name" value="HECT"/>
    <property type="match status" value="1"/>
</dbReference>
<dbReference type="Pfam" id="PF06025">
    <property type="entry name" value="DUF913"/>
    <property type="match status" value="1"/>
</dbReference>
<organism evidence="15 16">
    <name type="scientific">Candida parapsilosis</name>
    <name type="common">Yeast</name>
    <dbReference type="NCBI Taxonomy" id="5480"/>
    <lineage>
        <taxon>Eukaryota</taxon>
        <taxon>Fungi</taxon>
        <taxon>Dikarya</taxon>
        <taxon>Ascomycota</taxon>
        <taxon>Saccharomycotina</taxon>
        <taxon>Pichiomycetes</taxon>
        <taxon>Debaryomycetaceae</taxon>
        <taxon>Candida/Lodderomyces clade</taxon>
        <taxon>Candida</taxon>
    </lineage>
</organism>
<keyword evidence="5" id="KW-0813">Transport</keyword>
<dbReference type="GO" id="GO:0000209">
    <property type="term" value="P:protein polyubiquitination"/>
    <property type="evidence" value="ECO:0007669"/>
    <property type="project" value="TreeGrafter"/>
</dbReference>
<evidence type="ECO:0000313" key="15">
    <source>
        <dbReference type="EMBL" id="KAF6059588.1"/>
    </source>
</evidence>
<feature type="compositionally biased region" description="Acidic residues" evidence="13">
    <location>
        <begin position="1928"/>
        <end position="1939"/>
    </location>
</feature>
<evidence type="ECO:0000256" key="5">
    <source>
        <dbReference type="ARBA" id="ARBA00022448"/>
    </source>
</evidence>
<feature type="region of interest" description="Disordered" evidence="13">
    <location>
        <begin position="2401"/>
        <end position="2435"/>
    </location>
</feature>
<evidence type="ECO:0000256" key="1">
    <source>
        <dbReference type="ARBA" id="ARBA00000885"/>
    </source>
</evidence>
<dbReference type="CDD" id="cd00078">
    <property type="entry name" value="HECTc"/>
    <property type="match status" value="1"/>
</dbReference>
<name>A0A8X7NT41_CANPA</name>
<feature type="domain" description="HECT" evidence="14">
    <location>
        <begin position="2917"/>
        <end position="3253"/>
    </location>
</feature>
<dbReference type="OrthoDB" id="8068875at2759"/>
<feature type="region of interest" description="Disordered" evidence="13">
    <location>
        <begin position="1601"/>
        <end position="1622"/>
    </location>
</feature>
<evidence type="ECO:0000256" key="10">
    <source>
        <dbReference type="ARBA" id="ARBA00034494"/>
    </source>
</evidence>
<feature type="compositionally biased region" description="Basic residues" evidence="13">
    <location>
        <begin position="2082"/>
        <end position="2092"/>
    </location>
</feature>
<sequence length="3253" mass="370354">MIIDKREHLQRMELAAPIRSLIDDLTNFDEERFITLLKSNLKWKRPRGDLLHWIPVLNRIDEIFARYIKEFDLENECPKLRLIPEREAEVIVTCLEFTNTLLSNCSDKHIYSSMERIYALINTPTVDVRLKALEVAVLISEKFVVTGASRYSAPKDTRDKILEIAKAFPPLVPQDCHSRRVESEQKNTEEKSSIIGDHYNFVDTLRHSKVLPQKWKSINFQYYKSTLSQAKFGEQTPRSTTSKRKHEKVVVSEGLQLFSVPEESVSKMPLEQIFLKGMETLPRSSWFTFALVSEVAKSFNTQSQHAFELREKLIQMKCYAAAFTCCMLSHQNASTKLLEAEPYILSFLVDAISPENSDHVPRSVFYAAMKALECISMKKVWGSDILRCMGGNVSHGVLFQCLRSIKASVAEENDDYFEKGNILFFNMLANMINTKSILPRLASGGLLNDLMPFLDIHSKYKWTCSAAVHSLSLFISGFPESLDEFIANDGFNSLISDIQFEVNAVLMGSPDEDTYGECPPYTKIPLRKANFLRNLMKFVADLLNSDHGDRLRNLFDSPILVSFNKIINQPEIFGPAILACTIDSVFFIIHNEPTAFSILNEAKVIDSILDNYKRLFIPSGQLLMSLPEVLGAICLNNDGLNKVVKKKSIPIFFETFYQLTIAKVLVKSDMATNLGCSFDELGRHYPSLKPMILEQVSKLIEQIMFYVDEHIEGIKLYEAPSGPFYYSKEEVPDINVSDGKEIESWDKNDCSILLDNVFFFLGGLLQESGSWGEDVAREIGFAKWLKFLTIKRAPYDYFLSNGISSLMGIFKYFDDEDRDYGFPMIIEKLREMLELKDVERYIFFTKEESFFDTISQAEGTELLQNLGQINVLLFALTEIYINLGLLFTERIKQIVDMFGSHQSFVSRLFLLLQRSVVEETILRNRTPDEVLKMTSNFPNDSPPLQVNVCDPADSKMNTSGTNPKFKNTLQLRTFNYYFQGYVALIFASVVRTCIPRRVDHAHHQTKRDAVSLLLGIAKVMTDAYKRTFESKYNQQCYILALSNVNLYILNQKERTRETVYIPLAIALFQSSFYSVLRDLTYELWQDLLDMDPEEVQKTANLKYICPNKSSIVKNALSQNLMIFAKSVNESDLGNFPFYKSYYSSKPFGPLERSITMSFLVQVSFEALRLVSDLTRTVVDADDNAVVKSNIPTPLVEQVLYIASHSYHSTVCTDNFKPLDVRRVFPDMDQVAYLISLGFSESQAEHYFDHEPDLAAIREGRTISCQEFDNFKEDDWKNFAEEFNSADIDFSLDEGDYLTSRQIFDKCKDIWTAMDDDWIELAVIYPKATHLVAELLYSLKERERIDQLINIASYGDLESNEYAVYLHLISILLQKKRYPHNDALKKVNSLFTASSVGPSAVDEPSYHYLMAILEQKLVQEDIPAAESTRHEGIRYKANESTSDIKSLKDLFIQEVSKVENVTNVKSANGIARVLTLLAKESTTAEQISKLSLLECLYKSAKNAGEDKAVEASLKTSIVLISRYCFETNDVIEAYMKPELAKSLLNSGFKSIKSLKDLLKDNMSLVFRSSSALTDALSKKIILDGYDGENSSLSSGDLVVTTAPKTLPSEDNDAPSETNPTKLESGTVMNMLLTELMAAIKTDWVSDPEKDAKTKSGKEKDKAVDIFANPNFAYICFILQSIVELLGSYKQAKFDFLTFSKKKRDDVKLRSTSLNCFLHQLIPTQSLSASGLELERRAAVSSTAKMALMCLISSPVSNIRDGTDSKKEDPDLALIRRFVVDLVAKAMKEASQLNVVARSRYSKLLDLFELSGSLISPKFRDTIGPLLNKDATQYDMFHISKVYIEKQIPITLTNLIAEFDLNFPDIDKVEKAALKPITHLGKNKVEFQELFAEGGQEENDDDDIVPDDENEDRDDTPDLFRNSTLGMYDVDVDSEEDDYYDDDGHLMISAEASDSMESASSFDSGEDDEPSDIEMEEGPYDEEEGSDGSLDDIEIIDELDIDSSGEEGFVYGDDDEDEDEDEDDEDDEDVDVEVDIDAEPISGEDYSGDEEESEYDEDELDGWIEQLESENESQEDWPNGHGPSRGHNHNHTHGGAHINIGFEEYNPDEDRSGRGFRFRREGDVTDMSSEEESDSESQQDLAVLPSHNALRRVFDQAGNGRMDGTSPISLLLDGLFREGNLPGSFEISQDGTRVTGPTTIGRLFENMIQIGQAGRHTDRTHTLHIKSTNERWVDSLKMFDPKDEEDLVLRVIPGIVNRIEGKSIEAHNQKKADLEKIRKEKEERRKKQLEEEEKRREEEAKQREANAANEPPRDPIFVRIGDRDVDISGTDIDPDYIEALPEDMREEVFASYVRERRANATSSGSDAREIDPDFLDALPGNIRDEILQSESLARRFSEWGEHQDDFEDASGGNEVDDQDDEQSRPQSSQAASSSQVDKRKSSGKIFFTPLTDRNGVAAIIRLLFSPLTINQREQIYHTLQYMCNNKHSRVEIVNMMLAILHDAFTNQRSMQKIYTQVCNRALGGKEVKSRIPLNTTQISTGIQFIESIDFLLERNSHLRYFILTDHENQYLLPSKKSKKNAKENKYPINYLLKLLDNKSVTEDQTFLDVLARVLQISTRPLYALKKSEGGKAAPFLPPFIPEENIRCIIAILTGNDCSNSTFRRTISAMQNLSVLQNVSEIFKHELSKKATEYGQKIIADLNKLTSDLVANGNLNSKAFSKFSAHSSDQAKLLRVLTALDYMFEHKDKDQSERKNDVEELTDLYKKLALGNLWDSLSECLRVLEKNPQLHNIANALLPLIEALMVVCKHGKVRDLQNKENAKFEVKKIDFTKEPIESLFFSFTDEHKKILNQMVRTNPNLMSGPFGMLVKNPKVLEFDNKKNYFDRKLHKDKPENSKLAISIRRDQVFLDSYRALFFKPKDEFKNSKLEINFKGEQGIDAGGVTREWYQVLSRQMFNPDYALFLPVVSDKTTFHPNRTSYVNPEHLSFFKFIGRIIGKAIYDNCFLDCHFSRAVYKRILGQPQSLKDMETLDLEYYKSLIWMLENDITDVITETLSVETDDYGEHKVIDLIRDGSNIPVTEENKQLYVKKVVEYRLQTSVEEQMENFLIGFHEIIPKDLVAIFDEKELELLISGLPDIDVHDWQSHTQYVNYSASSVQIQWFWRAVKSFDNEERARLLQFATGTSKVPLNGFKELTGASGTCKFSIHRDYGATDRLPSSHTCFNQIDLPAYENYETLRGSLLMAITEGHEGFGLA</sequence>
<dbReference type="GO" id="GO:0005634">
    <property type="term" value="C:nucleus"/>
    <property type="evidence" value="ECO:0007669"/>
    <property type="project" value="UniProtKB-SubCell"/>
</dbReference>
<protein>
    <recommendedName>
        <fullName evidence="4">HECT-type E3 ubiquitin transferase</fullName>
        <ecNumber evidence="4">2.3.2.26</ecNumber>
    </recommendedName>
    <alternativeName>
        <fullName evidence="11">HECT-type E3 ubiquitin transferase TOM1</fullName>
    </alternativeName>
</protein>
<dbReference type="InterPro" id="IPR010309">
    <property type="entry name" value="E3_Ub_ligase_DUF908"/>
</dbReference>
<feature type="compositionally biased region" description="Acidic residues" evidence="13">
    <location>
        <begin position="2010"/>
        <end position="2036"/>
    </location>
</feature>
<comment type="pathway">
    <text evidence="3">Protein modification; protein ubiquitination.</text>
</comment>
<evidence type="ECO:0000256" key="6">
    <source>
        <dbReference type="ARBA" id="ARBA00022679"/>
    </source>
</evidence>
<dbReference type="GO" id="GO:0006511">
    <property type="term" value="P:ubiquitin-dependent protein catabolic process"/>
    <property type="evidence" value="ECO:0007669"/>
    <property type="project" value="TreeGrafter"/>
</dbReference>
<feature type="compositionally biased region" description="Acidic residues" evidence="13">
    <location>
        <begin position="2402"/>
        <end position="2418"/>
    </location>
</feature>
<dbReference type="InterPro" id="IPR010314">
    <property type="entry name" value="E3_Ub_ligase_DUF913"/>
</dbReference>
<dbReference type="GO" id="GO:0051028">
    <property type="term" value="P:mRNA transport"/>
    <property type="evidence" value="ECO:0007669"/>
    <property type="project" value="UniProtKB-KW"/>
</dbReference>
<keyword evidence="8" id="KW-0509">mRNA transport</keyword>
<accession>A0A8X7NT41</accession>
<dbReference type="InterPro" id="IPR050409">
    <property type="entry name" value="E3_ubiq-protein_ligase"/>
</dbReference>
<comment type="caution">
    <text evidence="15">The sequence shown here is derived from an EMBL/GenBank/DDBJ whole genome shotgun (WGS) entry which is preliminary data.</text>
</comment>